<dbReference type="InterPro" id="IPR035647">
    <property type="entry name" value="EFG_III/V"/>
</dbReference>
<dbReference type="CDD" id="cd04169">
    <property type="entry name" value="RF3"/>
    <property type="match status" value="1"/>
</dbReference>
<comment type="similarity">
    <text evidence="2 6">Belongs to the TRAFAC class translation factor GTPase superfamily. Classic translation factor GTPase family. PrfC subfamily.</text>
</comment>
<organism evidence="9 10">
    <name type="scientific">Legionella dresdenensis</name>
    <dbReference type="NCBI Taxonomy" id="450200"/>
    <lineage>
        <taxon>Bacteria</taxon>
        <taxon>Pseudomonadati</taxon>
        <taxon>Pseudomonadota</taxon>
        <taxon>Gammaproteobacteria</taxon>
        <taxon>Legionellales</taxon>
        <taxon>Legionellaceae</taxon>
        <taxon>Legionella</taxon>
    </lineage>
</organism>
<feature type="binding site" evidence="6">
    <location>
        <begin position="18"/>
        <end position="25"/>
    </location>
    <ligand>
        <name>GTP</name>
        <dbReference type="ChEBI" id="CHEBI:37565"/>
    </ligand>
</feature>
<evidence type="ECO:0000259" key="8">
    <source>
        <dbReference type="PROSITE" id="PS51722"/>
    </source>
</evidence>
<evidence type="ECO:0000313" key="10">
    <source>
        <dbReference type="Proteomes" id="UP001595758"/>
    </source>
</evidence>
<keyword evidence="5 6" id="KW-0342">GTP-binding</keyword>
<sequence length="526" mass="59058">MTDFYEDFSKRRTFAIISHPDAGKTTVTEKLLLFGGAIQLAGAVKGRKAARHATSDWMKMEMDRGISITTSAMQFIHNGYVVNLLDTPGHEDFSEDTYRTLTAVDSALMVIDVAKGVEERTVKLMEVCRLRDTPIMTFINKLDREGREPISLLDEVETVLGIQCAPVTWPIGMGKRFKGIYHLYQDTIYLYESGKNAQKQEAIKIKGLDNPELDAVLGELAQELREEIELVKGASHEFNLDAYLAGKMTPVYFGSAINNFGIKELLDDFTEYAPAPLSRPSVERVVKPEESNFSGFVFKIQANMDPKHRDRIAFLRICSGTYRKGMKLSHLRLGKEVQIANALTFMAGDRAHTELAVAGDIIGLHNHGTIRIGDTFTQGEQLKFTGIPNFAPELFRLVRLKDPLKSKALLKGLVELSEEGATQLFRPLNSNQLILGAVGTLQFDVVADRLHNEYKVDCIYEAVNISCARWVYAEDDKAMAEFKLKAHDYLALDGSDTLMYLAPTRVNLTMAEERYPKIRFSATREH</sequence>
<dbReference type="Gene3D" id="3.40.50.300">
    <property type="entry name" value="P-loop containing nucleotide triphosphate hydrolases"/>
    <property type="match status" value="2"/>
</dbReference>
<dbReference type="InterPro" id="IPR053905">
    <property type="entry name" value="EF-G-like_DII"/>
</dbReference>
<evidence type="ECO:0000256" key="7">
    <source>
        <dbReference type="NCBIfam" id="TIGR00503"/>
    </source>
</evidence>
<evidence type="ECO:0000256" key="4">
    <source>
        <dbReference type="ARBA" id="ARBA00022917"/>
    </source>
</evidence>
<dbReference type="PROSITE" id="PS51722">
    <property type="entry name" value="G_TR_2"/>
    <property type="match status" value="1"/>
</dbReference>
<dbReference type="HAMAP" id="MF_00072">
    <property type="entry name" value="Rel_fac_3"/>
    <property type="match status" value="1"/>
</dbReference>
<evidence type="ECO:0000256" key="5">
    <source>
        <dbReference type="ARBA" id="ARBA00023134"/>
    </source>
</evidence>
<name>A0ABV8CCB4_9GAMM</name>
<gene>
    <name evidence="6" type="primary">prfC</name>
    <name evidence="9" type="ORF">ACFORL_01070</name>
</gene>
<dbReference type="PRINTS" id="PR00315">
    <property type="entry name" value="ELONGATNFCT"/>
</dbReference>
<dbReference type="Proteomes" id="UP001595758">
    <property type="component" value="Unassembled WGS sequence"/>
</dbReference>
<accession>A0ABV8CCB4</accession>
<comment type="function">
    <text evidence="6">Increases the formation of ribosomal termination complexes and stimulates activities of RF-1 and RF-2. It binds guanine nucleotides and has strong preference for UGA stop codons. It may interact directly with the ribosome. The stimulation of RF-1 and RF-2 is significantly reduced by GTP and GDP, but not by GMP.</text>
</comment>
<dbReference type="SUPFAM" id="SSF52540">
    <property type="entry name" value="P-loop containing nucleoside triphosphate hydrolases"/>
    <property type="match status" value="1"/>
</dbReference>
<dbReference type="Gene3D" id="3.30.70.3280">
    <property type="entry name" value="Peptide chain release factor 3, domain III"/>
    <property type="match status" value="1"/>
</dbReference>
<dbReference type="PANTHER" id="PTHR43556:SF2">
    <property type="entry name" value="PEPTIDE CHAIN RELEASE FACTOR RF3"/>
    <property type="match status" value="1"/>
</dbReference>
<proteinExistence type="inferred from homology"/>
<dbReference type="EMBL" id="JBHSAB010000001">
    <property type="protein sequence ID" value="MFC3907670.1"/>
    <property type="molecule type" value="Genomic_DNA"/>
</dbReference>
<dbReference type="CDD" id="cd16259">
    <property type="entry name" value="RF3_III"/>
    <property type="match status" value="1"/>
</dbReference>
<comment type="subcellular location">
    <subcellularLocation>
        <location evidence="1 6">Cytoplasm</location>
    </subcellularLocation>
</comment>
<dbReference type="SUPFAM" id="SSF54980">
    <property type="entry name" value="EF-G C-terminal domain-like"/>
    <property type="match status" value="1"/>
</dbReference>
<dbReference type="InterPro" id="IPR032090">
    <property type="entry name" value="RF3_C"/>
</dbReference>
<dbReference type="NCBIfam" id="NF001964">
    <property type="entry name" value="PRK00741.1"/>
    <property type="match status" value="1"/>
</dbReference>
<dbReference type="InterPro" id="IPR041732">
    <property type="entry name" value="RF3_GTP-bd"/>
</dbReference>
<dbReference type="NCBIfam" id="TIGR00231">
    <property type="entry name" value="small_GTP"/>
    <property type="match status" value="1"/>
</dbReference>
<dbReference type="InterPro" id="IPR038467">
    <property type="entry name" value="RF3_dom_3_sf"/>
</dbReference>
<evidence type="ECO:0000256" key="3">
    <source>
        <dbReference type="ARBA" id="ARBA00022741"/>
    </source>
</evidence>
<evidence type="ECO:0000256" key="1">
    <source>
        <dbReference type="ARBA" id="ARBA00004496"/>
    </source>
</evidence>
<keyword evidence="6" id="KW-0963">Cytoplasm</keyword>
<dbReference type="InterPro" id="IPR027417">
    <property type="entry name" value="P-loop_NTPase"/>
</dbReference>
<dbReference type="Pfam" id="PF22042">
    <property type="entry name" value="EF-G_D2"/>
    <property type="match status" value="1"/>
</dbReference>
<reference evidence="10" key="1">
    <citation type="journal article" date="2019" name="Int. J. Syst. Evol. Microbiol.">
        <title>The Global Catalogue of Microorganisms (GCM) 10K type strain sequencing project: providing services to taxonomists for standard genome sequencing and annotation.</title>
        <authorList>
            <consortium name="The Broad Institute Genomics Platform"/>
            <consortium name="The Broad Institute Genome Sequencing Center for Infectious Disease"/>
            <person name="Wu L."/>
            <person name="Ma J."/>
        </authorList>
    </citation>
    <scope>NUCLEOTIDE SEQUENCE [LARGE SCALE GENOMIC DNA]</scope>
    <source>
        <strain evidence="10">CCUG 59858</strain>
    </source>
</reference>
<dbReference type="Pfam" id="PF16658">
    <property type="entry name" value="RF3_C"/>
    <property type="match status" value="1"/>
</dbReference>
<dbReference type="NCBIfam" id="TIGR00503">
    <property type="entry name" value="prfC"/>
    <property type="match status" value="1"/>
</dbReference>
<dbReference type="CDD" id="cd03689">
    <property type="entry name" value="RF3_II"/>
    <property type="match status" value="1"/>
</dbReference>
<feature type="binding site" evidence="6">
    <location>
        <begin position="140"/>
        <end position="143"/>
    </location>
    <ligand>
        <name>GTP</name>
        <dbReference type="ChEBI" id="CHEBI:37565"/>
    </ligand>
</feature>
<evidence type="ECO:0000256" key="2">
    <source>
        <dbReference type="ARBA" id="ARBA00009978"/>
    </source>
</evidence>
<feature type="binding site" evidence="6">
    <location>
        <begin position="86"/>
        <end position="90"/>
    </location>
    <ligand>
        <name>GTP</name>
        <dbReference type="ChEBI" id="CHEBI:37565"/>
    </ligand>
</feature>
<dbReference type="InterPro" id="IPR005225">
    <property type="entry name" value="Small_GTP-bd"/>
</dbReference>
<dbReference type="InterPro" id="IPR009000">
    <property type="entry name" value="Transl_B-barrel_sf"/>
</dbReference>
<dbReference type="RefSeq" id="WP_382340242.1">
    <property type="nucleotide sequence ID" value="NZ_JBHSAB010000001.1"/>
</dbReference>
<dbReference type="InterPro" id="IPR000795">
    <property type="entry name" value="T_Tr_GTP-bd_dom"/>
</dbReference>
<dbReference type="PANTHER" id="PTHR43556">
    <property type="entry name" value="PEPTIDE CHAIN RELEASE FACTOR RF3"/>
    <property type="match status" value="1"/>
</dbReference>
<feature type="domain" description="Tr-type G" evidence="8">
    <location>
        <begin position="9"/>
        <end position="277"/>
    </location>
</feature>
<keyword evidence="3 6" id="KW-0547">Nucleotide-binding</keyword>
<evidence type="ECO:0000256" key="6">
    <source>
        <dbReference type="HAMAP-Rule" id="MF_00072"/>
    </source>
</evidence>
<protein>
    <recommendedName>
        <fullName evidence="6 7">Peptide chain release factor 3</fullName>
        <shortName evidence="6">RF-3</shortName>
    </recommendedName>
</protein>
<dbReference type="Pfam" id="PF00009">
    <property type="entry name" value="GTP_EFTU"/>
    <property type="match status" value="1"/>
</dbReference>
<dbReference type="SUPFAM" id="SSF50447">
    <property type="entry name" value="Translation proteins"/>
    <property type="match status" value="1"/>
</dbReference>
<evidence type="ECO:0000313" key="9">
    <source>
        <dbReference type="EMBL" id="MFC3907670.1"/>
    </source>
</evidence>
<keyword evidence="4 6" id="KW-0648">Protein biosynthesis</keyword>
<dbReference type="InterPro" id="IPR004548">
    <property type="entry name" value="PrfC"/>
</dbReference>
<comment type="caution">
    <text evidence="9">The sequence shown here is derived from an EMBL/GenBank/DDBJ whole genome shotgun (WGS) entry which is preliminary data.</text>
</comment>
<keyword evidence="10" id="KW-1185">Reference proteome</keyword>